<dbReference type="Proteomes" id="UP000199602">
    <property type="component" value="Unassembled WGS sequence"/>
</dbReference>
<evidence type="ECO:0000256" key="1">
    <source>
        <dbReference type="ARBA" id="ARBA00001033"/>
    </source>
</evidence>
<sequence>MNKQLTALTQIIYQAGDIIKKNWDKPRKISHKGEIDLVTDTDVAVENFLIQKIKSIFPNATFLAEEQKQTTKTKLEEETFIIDPLDGTTNFAHGFPFVAISVAYAKNEKIVLGFIYLPILNEFFFAQKEKGAFLNGKPISVSKENILKNSLIATGFPYNISTKADYILKLMKKVLLSSQGLRRAGAAAIDLAYTACGRFEGFYEIGLKPWDTAAGWLLVEEAGGKVTNFSNEPYNIYSNQILATNGLVHQELVDLLTT</sequence>
<dbReference type="PROSITE" id="PS00630">
    <property type="entry name" value="IMP_2"/>
    <property type="match status" value="1"/>
</dbReference>
<comment type="catalytic activity">
    <reaction evidence="1 8">
        <text>a myo-inositol phosphate + H2O = myo-inositol + phosphate</text>
        <dbReference type="Rhea" id="RHEA:24056"/>
        <dbReference type="ChEBI" id="CHEBI:15377"/>
        <dbReference type="ChEBI" id="CHEBI:17268"/>
        <dbReference type="ChEBI" id="CHEBI:43474"/>
        <dbReference type="ChEBI" id="CHEBI:84139"/>
        <dbReference type="EC" id="3.1.3.25"/>
    </reaction>
</comment>
<dbReference type="GO" id="GO:0008934">
    <property type="term" value="F:inositol monophosphate 1-phosphatase activity"/>
    <property type="evidence" value="ECO:0007669"/>
    <property type="project" value="InterPro"/>
</dbReference>
<evidence type="ECO:0000256" key="8">
    <source>
        <dbReference type="RuleBase" id="RU364068"/>
    </source>
</evidence>
<evidence type="ECO:0000256" key="3">
    <source>
        <dbReference type="ARBA" id="ARBA00009759"/>
    </source>
</evidence>
<name>A0A1H0FAE2_9BACT</name>
<dbReference type="FunFam" id="3.30.540.10:FF:000004">
    <property type="entry name" value="Inositol-1-monophosphatase"/>
    <property type="match status" value="1"/>
</dbReference>
<dbReference type="SUPFAM" id="SSF56655">
    <property type="entry name" value="Carbohydrate phosphatase"/>
    <property type="match status" value="1"/>
</dbReference>
<feature type="binding site" evidence="7">
    <location>
        <position position="85"/>
    </location>
    <ligand>
        <name>Mg(2+)</name>
        <dbReference type="ChEBI" id="CHEBI:18420"/>
        <label>1</label>
        <note>catalytic</note>
    </ligand>
</feature>
<evidence type="ECO:0000256" key="6">
    <source>
        <dbReference type="ARBA" id="ARBA00022842"/>
    </source>
</evidence>
<dbReference type="GO" id="GO:0007165">
    <property type="term" value="P:signal transduction"/>
    <property type="evidence" value="ECO:0007669"/>
    <property type="project" value="TreeGrafter"/>
</dbReference>
<dbReference type="Gene3D" id="3.30.540.10">
    <property type="entry name" value="Fructose-1,6-Bisphosphatase, subunit A, domain 1"/>
    <property type="match status" value="1"/>
</dbReference>
<dbReference type="PANTHER" id="PTHR20854">
    <property type="entry name" value="INOSITOL MONOPHOSPHATASE"/>
    <property type="match status" value="1"/>
</dbReference>
<reference evidence="9 10" key="1">
    <citation type="submission" date="2016-10" db="EMBL/GenBank/DDBJ databases">
        <authorList>
            <person name="de Groot N.N."/>
        </authorList>
    </citation>
    <scope>NUCLEOTIDE SEQUENCE [LARGE SCALE GENOMIC DNA]</scope>
    <source>
        <strain evidence="9 10">DSM 15269</strain>
    </source>
</reference>
<evidence type="ECO:0000256" key="2">
    <source>
        <dbReference type="ARBA" id="ARBA00001946"/>
    </source>
</evidence>
<dbReference type="EMBL" id="FNIN01000011">
    <property type="protein sequence ID" value="SDN91633.1"/>
    <property type="molecule type" value="Genomic_DNA"/>
</dbReference>
<dbReference type="PANTHER" id="PTHR20854:SF4">
    <property type="entry name" value="INOSITOL-1-MONOPHOSPHATASE-RELATED"/>
    <property type="match status" value="1"/>
</dbReference>
<feature type="binding site" evidence="7">
    <location>
        <position position="83"/>
    </location>
    <ligand>
        <name>Mg(2+)</name>
        <dbReference type="ChEBI" id="CHEBI:18420"/>
        <label>1</label>
        <note>catalytic</note>
    </ligand>
</feature>
<dbReference type="RefSeq" id="WP_092066015.1">
    <property type="nucleotide sequence ID" value="NZ_FNIN01000011.1"/>
</dbReference>
<feature type="binding site" evidence="7">
    <location>
        <position position="86"/>
    </location>
    <ligand>
        <name>Mg(2+)</name>
        <dbReference type="ChEBI" id="CHEBI:18420"/>
        <label>1</label>
        <note>catalytic</note>
    </ligand>
</feature>
<dbReference type="PRINTS" id="PR00377">
    <property type="entry name" value="IMPHPHTASES"/>
</dbReference>
<dbReference type="PROSITE" id="PS00629">
    <property type="entry name" value="IMP_1"/>
    <property type="match status" value="1"/>
</dbReference>
<dbReference type="CDD" id="cd01639">
    <property type="entry name" value="IMPase"/>
    <property type="match status" value="1"/>
</dbReference>
<protein>
    <recommendedName>
        <fullName evidence="8">Inositol-1-monophosphatase</fullName>
        <ecNumber evidence="8">3.1.3.25</ecNumber>
    </recommendedName>
</protein>
<dbReference type="AlphaFoldDB" id="A0A1H0FAE2"/>
<feature type="binding site" evidence="7">
    <location>
        <position position="211"/>
    </location>
    <ligand>
        <name>Mg(2+)</name>
        <dbReference type="ChEBI" id="CHEBI:18420"/>
        <label>1</label>
        <note>catalytic</note>
    </ligand>
</feature>
<feature type="binding site" evidence="7">
    <location>
        <position position="65"/>
    </location>
    <ligand>
        <name>Mg(2+)</name>
        <dbReference type="ChEBI" id="CHEBI:18420"/>
        <label>1</label>
        <note>catalytic</note>
    </ligand>
</feature>
<dbReference type="GO" id="GO:0006020">
    <property type="term" value="P:inositol metabolic process"/>
    <property type="evidence" value="ECO:0007669"/>
    <property type="project" value="TreeGrafter"/>
</dbReference>
<dbReference type="GO" id="GO:0046854">
    <property type="term" value="P:phosphatidylinositol phosphate biosynthetic process"/>
    <property type="evidence" value="ECO:0007669"/>
    <property type="project" value="InterPro"/>
</dbReference>
<gene>
    <name evidence="9" type="ORF">SAMN04488516_11154</name>
</gene>
<evidence type="ECO:0000313" key="10">
    <source>
        <dbReference type="Proteomes" id="UP000199602"/>
    </source>
</evidence>
<evidence type="ECO:0000256" key="4">
    <source>
        <dbReference type="ARBA" id="ARBA00022723"/>
    </source>
</evidence>
<evidence type="ECO:0000256" key="7">
    <source>
        <dbReference type="PIRSR" id="PIRSR600760-2"/>
    </source>
</evidence>
<dbReference type="Pfam" id="PF00459">
    <property type="entry name" value="Inositol_P"/>
    <property type="match status" value="1"/>
</dbReference>
<dbReference type="InterPro" id="IPR022337">
    <property type="entry name" value="Inositol_monophosphatase_SuhB"/>
</dbReference>
<dbReference type="GO" id="GO:0046872">
    <property type="term" value="F:metal ion binding"/>
    <property type="evidence" value="ECO:0007669"/>
    <property type="project" value="UniProtKB-KW"/>
</dbReference>
<comment type="cofactor">
    <cofactor evidence="2 7 8">
        <name>Mg(2+)</name>
        <dbReference type="ChEBI" id="CHEBI:18420"/>
    </cofactor>
</comment>
<keyword evidence="6 7" id="KW-0460">Magnesium</keyword>
<accession>A0A1H0FAE2</accession>
<evidence type="ECO:0000313" key="9">
    <source>
        <dbReference type="EMBL" id="SDN91633.1"/>
    </source>
</evidence>
<evidence type="ECO:0000256" key="5">
    <source>
        <dbReference type="ARBA" id="ARBA00022801"/>
    </source>
</evidence>
<keyword evidence="5 8" id="KW-0378">Hydrolase</keyword>
<dbReference type="STRING" id="206665.SAMN04488516_11154"/>
<organism evidence="9 10">
    <name type="scientific">Desulfonauticus submarinus</name>
    <dbReference type="NCBI Taxonomy" id="206665"/>
    <lineage>
        <taxon>Bacteria</taxon>
        <taxon>Pseudomonadati</taxon>
        <taxon>Thermodesulfobacteriota</taxon>
        <taxon>Desulfovibrionia</taxon>
        <taxon>Desulfovibrionales</taxon>
        <taxon>Desulfonauticaceae</taxon>
        <taxon>Desulfonauticus</taxon>
    </lineage>
</organism>
<dbReference type="EC" id="3.1.3.25" evidence="8"/>
<dbReference type="OrthoDB" id="9785695at2"/>
<comment type="similarity">
    <text evidence="3 8">Belongs to the inositol monophosphatase superfamily.</text>
</comment>
<proteinExistence type="inferred from homology"/>
<keyword evidence="4 7" id="KW-0479">Metal-binding</keyword>
<dbReference type="InterPro" id="IPR000760">
    <property type="entry name" value="Inositol_monophosphatase-like"/>
</dbReference>
<dbReference type="Gene3D" id="3.40.190.80">
    <property type="match status" value="1"/>
</dbReference>
<dbReference type="InterPro" id="IPR020583">
    <property type="entry name" value="Inositol_monoP_metal-BS"/>
</dbReference>
<dbReference type="InterPro" id="IPR033942">
    <property type="entry name" value="IMPase"/>
</dbReference>
<dbReference type="InterPro" id="IPR020550">
    <property type="entry name" value="Inositol_monophosphatase_CS"/>
</dbReference>
<dbReference type="PRINTS" id="PR01959">
    <property type="entry name" value="SBIMPHPHTASE"/>
</dbReference>
<keyword evidence="10" id="KW-1185">Reference proteome</keyword>